<evidence type="ECO:0000313" key="10">
    <source>
        <dbReference type="Proteomes" id="UP000886884"/>
    </source>
</evidence>
<proteinExistence type="inferred from homology"/>
<dbReference type="SUPFAM" id="SSF161098">
    <property type="entry name" value="MetI-like"/>
    <property type="match status" value="1"/>
</dbReference>
<dbReference type="PANTHER" id="PTHR43227">
    <property type="entry name" value="BLL4140 PROTEIN"/>
    <property type="match status" value="1"/>
</dbReference>
<comment type="similarity">
    <text evidence="7">Belongs to the binding-protein-dependent transport system permease family.</text>
</comment>
<evidence type="ECO:0000256" key="4">
    <source>
        <dbReference type="ARBA" id="ARBA00022692"/>
    </source>
</evidence>
<accession>A0A9D1P865</accession>
<dbReference type="GO" id="GO:0055085">
    <property type="term" value="P:transmembrane transport"/>
    <property type="evidence" value="ECO:0007669"/>
    <property type="project" value="InterPro"/>
</dbReference>
<feature type="domain" description="ABC transmembrane type-1" evidence="8">
    <location>
        <begin position="87"/>
        <end position="301"/>
    </location>
</feature>
<evidence type="ECO:0000256" key="1">
    <source>
        <dbReference type="ARBA" id="ARBA00004651"/>
    </source>
</evidence>
<dbReference type="GO" id="GO:0005886">
    <property type="term" value="C:plasma membrane"/>
    <property type="evidence" value="ECO:0007669"/>
    <property type="project" value="UniProtKB-SubCell"/>
</dbReference>
<sequence>MRREGIELKKGAPYIQSLGRNIVRHWELYLLVLPAVVYFAIFHYAPLYGIQIAFRNYYPGFSITQSEFIGLEHFARFFQSFQSKRIIWNTLRISLMNLVIGFPGPVLLALMLNQVTNLRYKKTVQTVSYAPYFISAVAMAGMITLFFSTNGMFNGMRKLMGLPSVQFMGKSQLFPWIYVLSNVWKNLGWNSIIYIAALASVEMDLYEAARIDGANKLHIIWHIEIPSIMPTMVVLLIMNCGRVMSVGHEQILLLQNSLNSPTSEIISTYVYKMGLLNNDYGYSTAVGLFNSVVNLILLVAVNWISRRIGSSSLW</sequence>
<feature type="transmembrane region" description="Helical" evidence="7">
    <location>
        <begin position="90"/>
        <end position="112"/>
    </location>
</feature>
<comment type="subcellular location">
    <subcellularLocation>
        <location evidence="1 7">Cell membrane</location>
        <topology evidence="1 7">Multi-pass membrane protein</topology>
    </subcellularLocation>
</comment>
<keyword evidence="3" id="KW-1003">Cell membrane</keyword>
<evidence type="ECO:0000256" key="2">
    <source>
        <dbReference type="ARBA" id="ARBA00022448"/>
    </source>
</evidence>
<organism evidence="9 10">
    <name type="scientific">Candidatus Ornithocaccomicrobium faecavium</name>
    <dbReference type="NCBI Taxonomy" id="2840890"/>
    <lineage>
        <taxon>Bacteria</taxon>
        <taxon>Bacillati</taxon>
        <taxon>Bacillota</taxon>
        <taxon>Clostridia</taxon>
        <taxon>Candidatus Ornithocaccomicrobium</taxon>
    </lineage>
</organism>
<reference evidence="9" key="1">
    <citation type="submission" date="2020-10" db="EMBL/GenBank/DDBJ databases">
        <authorList>
            <person name="Gilroy R."/>
        </authorList>
    </citation>
    <scope>NUCLEOTIDE SEQUENCE</scope>
    <source>
        <strain evidence="9">CHK183-6373</strain>
    </source>
</reference>
<dbReference type="CDD" id="cd06261">
    <property type="entry name" value="TM_PBP2"/>
    <property type="match status" value="1"/>
</dbReference>
<feature type="transmembrane region" description="Helical" evidence="7">
    <location>
        <begin position="173"/>
        <end position="199"/>
    </location>
</feature>
<protein>
    <submittedName>
        <fullName evidence="9">Sugar ABC transporter permease</fullName>
    </submittedName>
</protein>
<feature type="transmembrane region" description="Helical" evidence="7">
    <location>
        <begin position="132"/>
        <end position="153"/>
    </location>
</feature>
<dbReference type="Gene3D" id="1.10.3720.10">
    <property type="entry name" value="MetI-like"/>
    <property type="match status" value="1"/>
</dbReference>
<evidence type="ECO:0000256" key="5">
    <source>
        <dbReference type="ARBA" id="ARBA00022989"/>
    </source>
</evidence>
<comment type="caution">
    <text evidence="9">The sequence shown here is derived from an EMBL/GenBank/DDBJ whole genome shotgun (WGS) entry which is preliminary data.</text>
</comment>
<dbReference type="EMBL" id="DVOT01000184">
    <property type="protein sequence ID" value="HIV28338.1"/>
    <property type="molecule type" value="Genomic_DNA"/>
</dbReference>
<gene>
    <name evidence="9" type="ORF">IAA64_10215</name>
</gene>
<evidence type="ECO:0000259" key="8">
    <source>
        <dbReference type="PROSITE" id="PS50928"/>
    </source>
</evidence>
<evidence type="ECO:0000256" key="6">
    <source>
        <dbReference type="ARBA" id="ARBA00023136"/>
    </source>
</evidence>
<evidence type="ECO:0000313" key="9">
    <source>
        <dbReference type="EMBL" id="HIV28338.1"/>
    </source>
</evidence>
<dbReference type="Pfam" id="PF00528">
    <property type="entry name" value="BPD_transp_1"/>
    <property type="match status" value="1"/>
</dbReference>
<keyword evidence="4 7" id="KW-0812">Transmembrane</keyword>
<dbReference type="InterPro" id="IPR035906">
    <property type="entry name" value="MetI-like_sf"/>
</dbReference>
<dbReference type="InterPro" id="IPR050809">
    <property type="entry name" value="UgpAE/MalFG_permease"/>
</dbReference>
<keyword evidence="5 7" id="KW-1133">Transmembrane helix</keyword>
<keyword evidence="2 7" id="KW-0813">Transport</keyword>
<feature type="transmembrane region" description="Helical" evidence="7">
    <location>
        <begin position="28"/>
        <end position="45"/>
    </location>
</feature>
<dbReference type="PANTHER" id="PTHR43227:SF11">
    <property type="entry name" value="BLL4140 PROTEIN"/>
    <property type="match status" value="1"/>
</dbReference>
<feature type="transmembrane region" description="Helical" evidence="7">
    <location>
        <begin position="219"/>
        <end position="238"/>
    </location>
</feature>
<dbReference type="Proteomes" id="UP000886884">
    <property type="component" value="Unassembled WGS sequence"/>
</dbReference>
<feature type="transmembrane region" description="Helical" evidence="7">
    <location>
        <begin position="280"/>
        <end position="304"/>
    </location>
</feature>
<reference evidence="9" key="2">
    <citation type="journal article" date="2021" name="PeerJ">
        <title>Extensive microbial diversity within the chicken gut microbiome revealed by metagenomics and culture.</title>
        <authorList>
            <person name="Gilroy R."/>
            <person name="Ravi A."/>
            <person name="Getino M."/>
            <person name="Pursley I."/>
            <person name="Horton D.L."/>
            <person name="Alikhan N.F."/>
            <person name="Baker D."/>
            <person name="Gharbi K."/>
            <person name="Hall N."/>
            <person name="Watson M."/>
            <person name="Adriaenssens E.M."/>
            <person name="Foster-Nyarko E."/>
            <person name="Jarju S."/>
            <person name="Secka A."/>
            <person name="Antonio M."/>
            <person name="Oren A."/>
            <person name="Chaudhuri R.R."/>
            <person name="La Ragione R."/>
            <person name="Hildebrand F."/>
            <person name="Pallen M.J."/>
        </authorList>
    </citation>
    <scope>NUCLEOTIDE SEQUENCE</scope>
    <source>
        <strain evidence="9">CHK183-6373</strain>
    </source>
</reference>
<evidence type="ECO:0000256" key="3">
    <source>
        <dbReference type="ARBA" id="ARBA00022475"/>
    </source>
</evidence>
<evidence type="ECO:0000256" key="7">
    <source>
        <dbReference type="RuleBase" id="RU363032"/>
    </source>
</evidence>
<dbReference type="InterPro" id="IPR000515">
    <property type="entry name" value="MetI-like"/>
</dbReference>
<dbReference type="AlphaFoldDB" id="A0A9D1P865"/>
<name>A0A9D1P865_9FIRM</name>
<keyword evidence="6 7" id="KW-0472">Membrane</keyword>
<dbReference type="PROSITE" id="PS50928">
    <property type="entry name" value="ABC_TM1"/>
    <property type="match status" value="1"/>
</dbReference>